<organism evidence="2 3">
    <name type="scientific">Rhododendron griersonianum</name>
    <dbReference type="NCBI Taxonomy" id="479676"/>
    <lineage>
        <taxon>Eukaryota</taxon>
        <taxon>Viridiplantae</taxon>
        <taxon>Streptophyta</taxon>
        <taxon>Embryophyta</taxon>
        <taxon>Tracheophyta</taxon>
        <taxon>Spermatophyta</taxon>
        <taxon>Magnoliopsida</taxon>
        <taxon>eudicotyledons</taxon>
        <taxon>Gunneridae</taxon>
        <taxon>Pentapetalae</taxon>
        <taxon>asterids</taxon>
        <taxon>Ericales</taxon>
        <taxon>Ericaceae</taxon>
        <taxon>Ericoideae</taxon>
        <taxon>Rhodoreae</taxon>
        <taxon>Rhododendron</taxon>
    </lineage>
</organism>
<feature type="region of interest" description="Disordered" evidence="1">
    <location>
        <begin position="126"/>
        <end position="152"/>
    </location>
</feature>
<keyword evidence="3" id="KW-1185">Reference proteome</keyword>
<name>A0AAV6KPA2_9ERIC</name>
<accession>A0AAV6KPA2</accession>
<protein>
    <submittedName>
        <fullName evidence="2">Uncharacterized protein</fullName>
    </submittedName>
</protein>
<gene>
    <name evidence="2" type="ORF">RHGRI_012117</name>
</gene>
<dbReference type="EMBL" id="JACTNZ010000004">
    <property type="protein sequence ID" value="KAG5554470.1"/>
    <property type="molecule type" value="Genomic_DNA"/>
</dbReference>
<comment type="caution">
    <text evidence="2">The sequence shown here is derived from an EMBL/GenBank/DDBJ whole genome shotgun (WGS) entry which is preliminary data.</text>
</comment>
<feature type="compositionally biased region" description="Basic and acidic residues" evidence="1">
    <location>
        <begin position="139"/>
        <end position="152"/>
    </location>
</feature>
<evidence type="ECO:0000313" key="3">
    <source>
        <dbReference type="Proteomes" id="UP000823749"/>
    </source>
</evidence>
<evidence type="ECO:0000256" key="1">
    <source>
        <dbReference type="SAM" id="MobiDB-lite"/>
    </source>
</evidence>
<sequence>MEFGNVLNGKLKLLNTRPQVSKVTNRILMKDILLDHGSNASIFVLSRRRRLRADDQMLELWGTAEAKTLRALHKYLPWIEVLSFDPSFGSAKHKGKKRWTLGIRRSWRRADDQMLKLWETAEAKTLRPTQKKKKSVGHQFEDVEQKSDHHPSSKLEVERNWLVIN</sequence>
<proteinExistence type="predicted"/>
<reference evidence="2" key="1">
    <citation type="submission" date="2020-08" db="EMBL/GenBank/DDBJ databases">
        <title>Plant Genome Project.</title>
        <authorList>
            <person name="Zhang R.-G."/>
        </authorList>
    </citation>
    <scope>NUCLEOTIDE SEQUENCE</scope>
    <source>
        <strain evidence="2">WSP0</strain>
        <tissue evidence="2">Leaf</tissue>
    </source>
</reference>
<evidence type="ECO:0000313" key="2">
    <source>
        <dbReference type="EMBL" id="KAG5554470.1"/>
    </source>
</evidence>
<dbReference type="AlphaFoldDB" id="A0AAV6KPA2"/>
<dbReference type="Proteomes" id="UP000823749">
    <property type="component" value="Chromosome 4"/>
</dbReference>